<dbReference type="Proteomes" id="UP000006683">
    <property type="component" value="Chromosome"/>
</dbReference>
<dbReference type="RefSeq" id="WP_013344080.1">
    <property type="nucleotide sequence ID" value="NC_014541.1"/>
</dbReference>
<evidence type="ECO:0008006" key="4">
    <source>
        <dbReference type="Google" id="ProtNLM"/>
    </source>
</evidence>
<dbReference type="OrthoDB" id="6398122at2"/>
<feature type="signal peptide" evidence="1">
    <location>
        <begin position="1"/>
        <end position="21"/>
    </location>
</feature>
<dbReference type="GeneID" id="67180804"/>
<proteinExistence type="predicted"/>
<dbReference type="HOGENOM" id="CLU_1004350_0_0_6"/>
<evidence type="ECO:0000256" key="1">
    <source>
        <dbReference type="SAM" id="SignalP"/>
    </source>
</evidence>
<dbReference type="EMBL" id="CP002209">
    <property type="protein sequence ID" value="ADN74774.1"/>
    <property type="molecule type" value="Genomic_DNA"/>
</dbReference>
<dbReference type="KEGG" id="fbl:Fbal_0560"/>
<keyword evidence="3" id="KW-1185">Reference proteome</keyword>
<keyword evidence="1" id="KW-0732">Signal</keyword>
<evidence type="ECO:0000313" key="3">
    <source>
        <dbReference type="Proteomes" id="UP000006683"/>
    </source>
</evidence>
<dbReference type="STRING" id="550540.Fbal_0560"/>
<feature type="chain" id="PRO_5003151322" description="Peptidase M48 domain-containing protein" evidence="1">
    <location>
        <begin position="22"/>
        <end position="289"/>
    </location>
</feature>
<dbReference type="AlphaFoldDB" id="E1SQG2"/>
<organism evidence="2 3">
    <name type="scientific">Ferrimonas balearica (strain DSM 9799 / CCM 4581 / KCTC 23876 / PAT)</name>
    <dbReference type="NCBI Taxonomy" id="550540"/>
    <lineage>
        <taxon>Bacteria</taxon>
        <taxon>Pseudomonadati</taxon>
        <taxon>Pseudomonadota</taxon>
        <taxon>Gammaproteobacteria</taxon>
        <taxon>Alteromonadales</taxon>
        <taxon>Ferrimonadaceae</taxon>
        <taxon>Ferrimonas</taxon>
    </lineage>
</organism>
<gene>
    <name evidence="2" type="ordered locus">Fbal_0560</name>
</gene>
<name>E1SQG2_FERBD</name>
<evidence type="ECO:0000313" key="2">
    <source>
        <dbReference type="EMBL" id="ADN74774.1"/>
    </source>
</evidence>
<sequence>MRWLGAALALGVWLWALPVLAAPAHQLCRLDALDECVEGLSPQWRGILQRLWPGPLAVSVKTALAGQGGVTLLTDTDALILLDPQSLKRPHLVLLDKQLIERPPLRTFRTTYYHELGHVATRNSPWLQRLARPNWPQHWPEEVLADLYLFWTQLREGASMDALWQQVHLRNLGLIQARPDWTHWTTPLLVPLLCQPEALKAYSQRPLEQFLDATLGPQSAPPLAQYRLLGERQFALTTPGIAQPYLASAHRGHWAAMLQPTLDWLGVDSATYLQHHHLPYHDDICQILR</sequence>
<protein>
    <recommendedName>
        <fullName evidence="4">Peptidase M48 domain-containing protein</fullName>
    </recommendedName>
</protein>
<accession>E1SQG2</accession>
<reference evidence="2 3" key="1">
    <citation type="journal article" date="2010" name="Stand. Genomic Sci.">
        <title>Complete genome sequence of Ferrimonas balearica type strain (PAT).</title>
        <authorList>
            <person name="Nolan M."/>
            <person name="Sikorski J."/>
            <person name="Davenport K."/>
            <person name="Lucas S."/>
            <person name="Glavina Del Rio T."/>
            <person name="Tice H."/>
            <person name="Cheng J."/>
            <person name="Goodwin L."/>
            <person name="Pitluck S."/>
            <person name="Liolios K."/>
            <person name="Ivanova N."/>
            <person name="Mavromatis K."/>
            <person name="Ovchinnikova G."/>
            <person name="Pati A."/>
            <person name="Chen A."/>
            <person name="Palaniappan K."/>
            <person name="Land M."/>
            <person name="Hauser L."/>
            <person name="Chang Y."/>
            <person name="Jeffries C."/>
            <person name="Tapia R."/>
            <person name="Brettin T."/>
            <person name="Detter J."/>
            <person name="Han C."/>
            <person name="Yasawong M."/>
            <person name="Rohde M."/>
            <person name="Tindall B."/>
            <person name="Goker M."/>
            <person name="Woyke T."/>
            <person name="Bristow J."/>
            <person name="Eisen J."/>
            <person name="Markowitz V."/>
            <person name="Hugenholtz P."/>
            <person name="Kyrpides N."/>
            <person name="Klenk H."/>
            <person name="Lapidus A."/>
        </authorList>
    </citation>
    <scope>NUCLEOTIDE SEQUENCE [LARGE SCALE GENOMIC DNA]</scope>
    <source>
        <strain evidence="3">DSM 9799 / CCM 4581 / KCTC 23876 / PAT</strain>
    </source>
</reference>